<dbReference type="CDD" id="cd18793">
    <property type="entry name" value="SF2_C_SNF"/>
    <property type="match status" value="1"/>
</dbReference>
<evidence type="ECO:0000256" key="3">
    <source>
        <dbReference type="ARBA" id="ARBA00022840"/>
    </source>
</evidence>
<keyword evidence="2" id="KW-0378">Hydrolase</keyword>
<keyword evidence="3" id="KW-0067">ATP-binding</keyword>
<evidence type="ECO:0000259" key="5">
    <source>
        <dbReference type="PROSITE" id="PS51194"/>
    </source>
</evidence>
<evidence type="ECO:0000313" key="6">
    <source>
        <dbReference type="EMBL" id="KAK4096483.1"/>
    </source>
</evidence>
<dbReference type="PROSITE" id="PS51192">
    <property type="entry name" value="HELICASE_ATP_BIND_1"/>
    <property type="match status" value="1"/>
</dbReference>
<evidence type="ECO:0000256" key="1">
    <source>
        <dbReference type="ARBA" id="ARBA00022741"/>
    </source>
</evidence>
<dbReference type="AlphaFoldDB" id="A0AAN6PRP1"/>
<dbReference type="SUPFAM" id="SSF52540">
    <property type="entry name" value="P-loop containing nucleoside triphosphate hydrolases"/>
    <property type="match status" value="2"/>
</dbReference>
<dbReference type="Gene3D" id="3.40.50.10810">
    <property type="entry name" value="Tandem AAA-ATPase domain"/>
    <property type="match status" value="1"/>
</dbReference>
<dbReference type="Pfam" id="PF00271">
    <property type="entry name" value="Helicase_C"/>
    <property type="match status" value="1"/>
</dbReference>
<keyword evidence="1" id="KW-0547">Nucleotide-binding</keyword>
<evidence type="ECO:0000259" key="4">
    <source>
        <dbReference type="PROSITE" id="PS51192"/>
    </source>
</evidence>
<dbReference type="GO" id="GO:0016787">
    <property type="term" value="F:hydrolase activity"/>
    <property type="evidence" value="ECO:0007669"/>
    <property type="project" value="UniProtKB-KW"/>
</dbReference>
<dbReference type="InterPro" id="IPR000330">
    <property type="entry name" value="SNF2_N"/>
</dbReference>
<evidence type="ECO:0000313" key="7">
    <source>
        <dbReference type="Proteomes" id="UP001305647"/>
    </source>
</evidence>
<dbReference type="SMART" id="SM00490">
    <property type="entry name" value="HELICc"/>
    <property type="match status" value="1"/>
</dbReference>
<reference evidence="6" key="2">
    <citation type="submission" date="2023-05" db="EMBL/GenBank/DDBJ databases">
        <authorList>
            <consortium name="Lawrence Berkeley National Laboratory"/>
            <person name="Steindorff A."/>
            <person name="Hensen N."/>
            <person name="Bonometti L."/>
            <person name="Westerberg I."/>
            <person name="Brannstrom I.O."/>
            <person name="Guillou S."/>
            <person name="Cros-Aarteil S."/>
            <person name="Calhoun S."/>
            <person name="Haridas S."/>
            <person name="Kuo A."/>
            <person name="Mondo S."/>
            <person name="Pangilinan J."/>
            <person name="Riley R."/>
            <person name="Labutti K."/>
            <person name="Andreopoulos B."/>
            <person name="Lipzen A."/>
            <person name="Chen C."/>
            <person name="Yanf M."/>
            <person name="Daum C."/>
            <person name="Ng V."/>
            <person name="Clum A."/>
            <person name="Ohm R."/>
            <person name="Martin F."/>
            <person name="Silar P."/>
            <person name="Natvig D."/>
            <person name="Lalanne C."/>
            <person name="Gautier V."/>
            <person name="Ament-Velasquez S.L."/>
            <person name="Kruys A."/>
            <person name="Hutchinson M.I."/>
            <person name="Powell A.J."/>
            <person name="Barry K."/>
            <person name="Miller A.N."/>
            <person name="Grigoriev I.V."/>
            <person name="Debuchy R."/>
            <person name="Gladieux P."/>
            <person name="Thoren M.H."/>
            <person name="Johannesson H."/>
        </authorList>
    </citation>
    <scope>NUCLEOTIDE SEQUENCE</scope>
    <source>
        <strain evidence="6">CBS 757.83</strain>
    </source>
</reference>
<dbReference type="PANTHER" id="PTHR45626:SF22">
    <property type="entry name" value="DNA REPAIR PROTEIN RAD5"/>
    <property type="match status" value="1"/>
</dbReference>
<dbReference type="GO" id="GO:0005524">
    <property type="term" value="F:ATP binding"/>
    <property type="evidence" value="ECO:0007669"/>
    <property type="project" value="UniProtKB-KW"/>
</dbReference>
<protein>
    <submittedName>
        <fullName evidence="6">Uncharacterized protein</fullName>
    </submittedName>
</protein>
<dbReference type="GO" id="GO:0006281">
    <property type="term" value="P:DNA repair"/>
    <property type="evidence" value="ECO:0007669"/>
    <property type="project" value="TreeGrafter"/>
</dbReference>
<gene>
    <name evidence="6" type="ORF">N658DRAFT_569839</name>
</gene>
<feature type="domain" description="Helicase ATP-binding" evidence="4">
    <location>
        <begin position="153"/>
        <end position="323"/>
    </location>
</feature>
<dbReference type="PANTHER" id="PTHR45626">
    <property type="entry name" value="TRANSCRIPTION TERMINATION FACTOR 2-RELATED"/>
    <property type="match status" value="1"/>
</dbReference>
<dbReference type="EMBL" id="MU863712">
    <property type="protein sequence ID" value="KAK4096483.1"/>
    <property type="molecule type" value="Genomic_DNA"/>
</dbReference>
<dbReference type="Pfam" id="PF00176">
    <property type="entry name" value="SNF2-rel_dom"/>
    <property type="match status" value="1"/>
</dbReference>
<dbReference type="GO" id="GO:0005634">
    <property type="term" value="C:nucleus"/>
    <property type="evidence" value="ECO:0007669"/>
    <property type="project" value="TreeGrafter"/>
</dbReference>
<evidence type="ECO:0000256" key="2">
    <source>
        <dbReference type="ARBA" id="ARBA00022801"/>
    </source>
</evidence>
<sequence>MASGLPGAEVPDEVRSGDRGYLGFGIFSVSINVLGPASLSSEVATRLGSVSGYLQHPKKLAEGIEYQNPQFLRFQGDNTQMQHLVGIVGNLPLALRARASDELDRIMETLANVSCDYELPPCDELNTTLKRHQEDGVRFILTREDKDPPSDMEISSGQYYGGIIADVMGLGKTLTILTAILRTLPSARLSTTFSGGFDPHICDKVRTKSTLVVVPCVQLLASWVSQIEEHLAPGVLQTLIFHGPNRPSTPHSLTYYDLVLTTYTTLAANEKTSRLLYQLHWHRVVLDEGEPQLPLFLRWCLTGTPIQNKLGDLSSLAVFLRLPPASTKAAFEKQILAPLSQDGLGFAAPLRAYLQAFCLRRTEKYLEIPLRRNHVVALCLSKEERDTYTHVLEQARREIDAAVSRNKALRSTGLFATILRLRMLCSLGRMGDLPRLTSICSLCSIEDGSTFQVLLESMSICLDCGRSLLRSKSGNKPGSGLGGGTVSEALEAPRAVDQLSRVVRNILDSTSGTKHIVFSYWTSTLDALSQLLSQEKIDHRQIDRRVNDAERLSRLRAFKQDSAVNILVMSVETGSVGLNLAVANCVHMVEPQWNPAVEEQAVARVLRIGQTREVTVFRYVTTNTIEQSIVELQRSKSRLARFMFDTASDASTNIGLEVRNSNSLGKSEQKLTAVILRS</sequence>
<dbReference type="InterPro" id="IPR027417">
    <property type="entry name" value="P-loop_NTPase"/>
</dbReference>
<dbReference type="CDD" id="cd18008">
    <property type="entry name" value="DEXDc_SHPRH-like"/>
    <property type="match status" value="1"/>
</dbReference>
<dbReference type="GO" id="GO:0008094">
    <property type="term" value="F:ATP-dependent activity, acting on DNA"/>
    <property type="evidence" value="ECO:0007669"/>
    <property type="project" value="TreeGrafter"/>
</dbReference>
<dbReference type="PROSITE" id="PS51194">
    <property type="entry name" value="HELICASE_CTER"/>
    <property type="match status" value="1"/>
</dbReference>
<organism evidence="6 7">
    <name type="scientific">Parathielavia hyrcaniae</name>
    <dbReference type="NCBI Taxonomy" id="113614"/>
    <lineage>
        <taxon>Eukaryota</taxon>
        <taxon>Fungi</taxon>
        <taxon>Dikarya</taxon>
        <taxon>Ascomycota</taxon>
        <taxon>Pezizomycotina</taxon>
        <taxon>Sordariomycetes</taxon>
        <taxon>Sordariomycetidae</taxon>
        <taxon>Sordariales</taxon>
        <taxon>Chaetomiaceae</taxon>
        <taxon>Parathielavia</taxon>
    </lineage>
</organism>
<keyword evidence="7" id="KW-1185">Reference proteome</keyword>
<dbReference type="Proteomes" id="UP001305647">
    <property type="component" value="Unassembled WGS sequence"/>
</dbReference>
<dbReference type="InterPro" id="IPR001650">
    <property type="entry name" value="Helicase_C-like"/>
</dbReference>
<dbReference type="InterPro" id="IPR038718">
    <property type="entry name" value="SNF2-like_sf"/>
</dbReference>
<name>A0AAN6PRP1_9PEZI</name>
<comment type="caution">
    <text evidence="6">The sequence shown here is derived from an EMBL/GenBank/DDBJ whole genome shotgun (WGS) entry which is preliminary data.</text>
</comment>
<accession>A0AAN6PRP1</accession>
<dbReference type="SMART" id="SM00487">
    <property type="entry name" value="DEXDc"/>
    <property type="match status" value="1"/>
</dbReference>
<dbReference type="InterPro" id="IPR014001">
    <property type="entry name" value="Helicase_ATP-bd"/>
</dbReference>
<dbReference type="InterPro" id="IPR049730">
    <property type="entry name" value="SNF2/RAD54-like_C"/>
</dbReference>
<dbReference type="Gene3D" id="3.40.50.300">
    <property type="entry name" value="P-loop containing nucleotide triphosphate hydrolases"/>
    <property type="match status" value="1"/>
</dbReference>
<reference evidence="6" key="1">
    <citation type="journal article" date="2023" name="Mol. Phylogenet. Evol.">
        <title>Genome-scale phylogeny and comparative genomics of the fungal order Sordariales.</title>
        <authorList>
            <person name="Hensen N."/>
            <person name="Bonometti L."/>
            <person name="Westerberg I."/>
            <person name="Brannstrom I.O."/>
            <person name="Guillou S."/>
            <person name="Cros-Aarteil S."/>
            <person name="Calhoun S."/>
            <person name="Haridas S."/>
            <person name="Kuo A."/>
            <person name="Mondo S."/>
            <person name="Pangilinan J."/>
            <person name="Riley R."/>
            <person name="LaButti K."/>
            <person name="Andreopoulos B."/>
            <person name="Lipzen A."/>
            <person name="Chen C."/>
            <person name="Yan M."/>
            <person name="Daum C."/>
            <person name="Ng V."/>
            <person name="Clum A."/>
            <person name="Steindorff A."/>
            <person name="Ohm R.A."/>
            <person name="Martin F."/>
            <person name="Silar P."/>
            <person name="Natvig D.O."/>
            <person name="Lalanne C."/>
            <person name="Gautier V."/>
            <person name="Ament-Velasquez S.L."/>
            <person name="Kruys A."/>
            <person name="Hutchinson M.I."/>
            <person name="Powell A.J."/>
            <person name="Barry K."/>
            <person name="Miller A.N."/>
            <person name="Grigoriev I.V."/>
            <person name="Debuchy R."/>
            <person name="Gladieux P."/>
            <person name="Hiltunen Thoren M."/>
            <person name="Johannesson H."/>
        </authorList>
    </citation>
    <scope>NUCLEOTIDE SEQUENCE</scope>
    <source>
        <strain evidence="6">CBS 757.83</strain>
    </source>
</reference>
<dbReference type="InterPro" id="IPR050628">
    <property type="entry name" value="SNF2_RAD54_helicase_TF"/>
</dbReference>
<feature type="domain" description="Helicase C-terminal" evidence="5">
    <location>
        <begin position="498"/>
        <end position="648"/>
    </location>
</feature>
<proteinExistence type="predicted"/>